<keyword evidence="2" id="KW-1185">Reference proteome</keyword>
<evidence type="ECO:0000313" key="1">
    <source>
        <dbReference type="EMBL" id="WAJ29805.1"/>
    </source>
</evidence>
<sequence>MPATSERTERRGQAGRGGYHHGDLRAALLAAAEAELAENGLAGFSLRATARRAGVSHAAPAHHFASADALLAALAVLGFERLVAAMEAAIAAAGGSARARLAAAGRGYVAFARANPHLFRLMFFGKRPEKLAPDGVPQAPGRAFAMLRQTVADVLGPGASEAEIARAIAAAWGLVHGLAHLLIEGAAGFLQPFPPAEREAIVADAIDRFAASLGAGSV</sequence>
<name>A0ACD4NSE3_9HYPH</name>
<organism evidence="1 2">
    <name type="scientific">Antarcticirhabdus aurantiaca</name>
    <dbReference type="NCBI Taxonomy" id="2606717"/>
    <lineage>
        <taxon>Bacteria</taxon>
        <taxon>Pseudomonadati</taxon>
        <taxon>Pseudomonadota</taxon>
        <taxon>Alphaproteobacteria</taxon>
        <taxon>Hyphomicrobiales</taxon>
        <taxon>Aurantimonadaceae</taxon>
        <taxon>Antarcticirhabdus</taxon>
    </lineage>
</organism>
<accession>A0ACD4NSE3</accession>
<dbReference type="EMBL" id="CP113520">
    <property type="protein sequence ID" value="WAJ29805.1"/>
    <property type="molecule type" value="Genomic_DNA"/>
</dbReference>
<protein>
    <submittedName>
        <fullName evidence="1">TetR-like C-terminal domain-containing protein</fullName>
    </submittedName>
</protein>
<proteinExistence type="predicted"/>
<dbReference type="Proteomes" id="UP001163223">
    <property type="component" value="Chromosome"/>
</dbReference>
<reference evidence="1" key="1">
    <citation type="submission" date="2022-11" db="EMBL/GenBank/DDBJ databases">
        <title>beta-Carotene-producing bacterium, Jeongeuplla avenae sp. nov., alleviates the salt stress of Arabidopsis seedlings.</title>
        <authorList>
            <person name="Jiang L."/>
            <person name="Lee J."/>
        </authorList>
    </citation>
    <scope>NUCLEOTIDE SEQUENCE</scope>
    <source>
        <strain evidence="1">DY_R2A_6</strain>
    </source>
</reference>
<gene>
    <name evidence="1" type="ORF">OXU80_06175</name>
</gene>
<evidence type="ECO:0000313" key="2">
    <source>
        <dbReference type="Proteomes" id="UP001163223"/>
    </source>
</evidence>